<gene>
    <name evidence="4" type="ORF">TrLO_g11131</name>
</gene>
<dbReference type="InterPro" id="IPR045122">
    <property type="entry name" value="Csc1-like"/>
</dbReference>
<feature type="transmembrane region" description="Helical" evidence="2">
    <location>
        <begin position="910"/>
        <end position="927"/>
    </location>
</feature>
<dbReference type="OrthoDB" id="297739at2759"/>
<keyword evidence="2" id="KW-0812">Transmembrane</keyword>
<keyword evidence="2" id="KW-0472">Membrane</keyword>
<feature type="region of interest" description="Disordered" evidence="1">
    <location>
        <begin position="164"/>
        <end position="191"/>
    </location>
</feature>
<reference evidence="5" key="1">
    <citation type="journal article" date="2023" name="Commun. Biol.">
        <title>Genome analysis of Parmales, the sister group of diatoms, reveals the evolutionary specialization of diatoms from phago-mixotrophs to photoautotrophs.</title>
        <authorList>
            <person name="Ban H."/>
            <person name="Sato S."/>
            <person name="Yoshikawa S."/>
            <person name="Yamada K."/>
            <person name="Nakamura Y."/>
            <person name="Ichinomiya M."/>
            <person name="Sato N."/>
            <person name="Blanc-Mathieu R."/>
            <person name="Endo H."/>
            <person name="Kuwata A."/>
            <person name="Ogata H."/>
        </authorList>
    </citation>
    <scope>NUCLEOTIDE SEQUENCE [LARGE SCALE GENOMIC DNA]</scope>
    <source>
        <strain evidence="5">NIES 3700</strain>
    </source>
</reference>
<dbReference type="Proteomes" id="UP001165122">
    <property type="component" value="Unassembled WGS sequence"/>
</dbReference>
<evidence type="ECO:0000256" key="2">
    <source>
        <dbReference type="SAM" id="Phobius"/>
    </source>
</evidence>
<name>A0A9W7F540_9STRA</name>
<organism evidence="4 5">
    <name type="scientific">Triparma laevis f. longispina</name>
    <dbReference type="NCBI Taxonomy" id="1714387"/>
    <lineage>
        <taxon>Eukaryota</taxon>
        <taxon>Sar</taxon>
        <taxon>Stramenopiles</taxon>
        <taxon>Ochrophyta</taxon>
        <taxon>Bolidophyceae</taxon>
        <taxon>Parmales</taxon>
        <taxon>Triparmaceae</taxon>
        <taxon>Triparma</taxon>
    </lineage>
</organism>
<feature type="transmembrane region" description="Helical" evidence="2">
    <location>
        <begin position="690"/>
        <end position="712"/>
    </location>
</feature>
<feature type="transmembrane region" description="Helical" evidence="2">
    <location>
        <begin position="774"/>
        <end position="796"/>
    </location>
</feature>
<feature type="transmembrane region" description="Helical" evidence="2">
    <location>
        <begin position="378"/>
        <end position="399"/>
    </location>
</feature>
<dbReference type="PANTHER" id="PTHR13018">
    <property type="entry name" value="PROBABLE MEMBRANE PROTEIN DUF221-RELATED"/>
    <property type="match status" value="1"/>
</dbReference>
<dbReference type="GO" id="GO:0005227">
    <property type="term" value="F:calcium-activated cation channel activity"/>
    <property type="evidence" value="ECO:0007669"/>
    <property type="project" value="InterPro"/>
</dbReference>
<dbReference type="InterPro" id="IPR027815">
    <property type="entry name" value="CSC1/OSCA1-like_cyt"/>
</dbReference>
<evidence type="ECO:0000259" key="3">
    <source>
        <dbReference type="Pfam" id="PF14703"/>
    </source>
</evidence>
<dbReference type="GO" id="GO:0005886">
    <property type="term" value="C:plasma membrane"/>
    <property type="evidence" value="ECO:0007669"/>
    <property type="project" value="TreeGrafter"/>
</dbReference>
<accession>A0A9W7F540</accession>
<dbReference type="Pfam" id="PF14703">
    <property type="entry name" value="PHM7_cyt"/>
    <property type="match status" value="1"/>
</dbReference>
<proteinExistence type="predicted"/>
<evidence type="ECO:0000256" key="1">
    <source>
        <dbReference type="SAM" id="MobiDB-lite"/>
    </source>
</evidence>
<feature type="domain" description="CSC1/OSCA1-like cytosolic" evidence="3">
    <location>
        <begin position="419"/>
        <end position="589"/>
    </location>
</feature>
<protein>
    <recommendedName>
        <fullName evidence="3">CSC1/OSCA1-like cytosolic domain-containing protein</fullName>
    </recommendedName>
</protein>
<dbReference type="EMBL" id="BRXW01000036">
    <property type="protein sequence ID" value="GMI01718.1"/>
    <property type="molecule type" value="Genomic_DNA"/>
</dbReference>
<comment type="caution">
    <text evidence="4">The sequence shown here is derived from an EMBL/GenBank/DDBJ whole genome shotgun (WGS) entry which is preliminary data.</text>
</comment>
<keyword evidence="5" id="KW-1185">Reference proteome</keyword>
<sequence length="1098" mass="124609">MTDRHSPVHEQMEQQSDDAPNLLNLAAAPKLAQNSGGLLSVQTVKQKVKATASHVKKEVKATTKAMAKPERSRFHTWSTATLRELLVYNGIEVRGAIRAPHDFIVGVCDQVFSNLPTPPPPPSKTFEEMAVMDVAALKIQHIFTRKQAEKIERAYLKANHERNRRLMSQGVQPSLHESERGSVSGRRESTAEHQANAEASMMSHCENHKGQATVNVTKLNRKQQEDELAVPWKQPSVKYAKRYYRHNHPHHAGDPTRPYDYKSTTLGRHCVIGGCGEQLDLWDEGQVSEFGQFGSGVTNYFKFLKWCCWVMFILAIVHTPSLILNSLGAASQYESVGLASTTVGNLGDTFNVTTVKIPFCNADDYSQHDCTILKSELAYFYALLDCMATGFVLVGWLWLRSFEKKESDNLDRATVTASDYTIRVPKIPADTTETQLAGHFAKITGCAVADVSIAYDNSEEIEMYFTRGKLMKERFLTVQKIRYVRSVAKRHGNHMIDEEEMSSLLKTKSDITSKIEELDTLRAIKTETFPDAIQAFVTFDTEQGFLKAMKAYTLNWVRKGPCFPRQLRFKGMRIKAVPAPEPSTILWENLGVGKWERLRRKAQTTMLALCLVVFSIVFTLKAREVQQNAINEGGEKECPADWEDMTTQAKVQMITGVDESPILHCYCQELSMIGQWNDPMCKEYVKAKTISSATAFGAAGAISFINWAFTLLMNKAAVFEKHQSMDSMEASILSRTFILQFLNSGCVMLCYNIDWLKAAVGSDLKADADFSQEWYASGGQLLMFTMFCMMLSPHVAPYMRFRSIRAEMKKCLSPDFEDLLSGRTDEVPYYTQDDLNAIFLGPEFHMDLRYAQALVNFFICFIYMTGMPLMLWIGFACFYVNYWIDKWLFCTFYRIPPMYSDRMGRTATSLLGWSIFLHLVVSIWSLGNRAIFESDDFSIISNSTVTGFSTFDEYEANYNPFRQGELRSSLEQKHVQPLCALLGGLVCAWFINRQTKEFTSFTKNFINFITCGSGDKTDNLMSVMNTVQVSYTRAKQRGLIKGLNTYNILQNPKYREAFNIKEEWANKHKHVTSIRKLRADQRTMSSTVRDSEGDNAML</sequence>
<evidence type="ECO:0000313" key="4">
    <source>
        <dbReference type="EMBL" id="GMI01718.1"/>
    </source>
</evidence>
<feature type="compositionally biased region" description="Basic and acidic residues" evidence="1">
    <location>
        <begin position="176"/>
        <end position="191"/>
    </location>
</feature>
<keyword evidence="2" id="KW-1133">Transmembrane helix</keyword>
<dbReference type="AlphaFoldDB" id="A0A9W7F540"/>
<dbReference type="PANTHER" id="PTHR13018:SF83">
    <property type="entry name" value="RRM DOMAIN-CONTAINING PROTEIN"/>
    <property type="match status" value="1"/>
</dbReference>
<evidence type="ECO:0000313" key="5">
    <source>
        <dbReference type="Proteomes" id="UP001165122"/>
    </source>
</evidence>